<dbReference type="PANTHER" id="PTHR11804">
    <property type="entry name" value="PROTEASE M3 THIMET OLIGOPEPTIDASE-RELATED"/>
    <property type="match status" value="1"/>
</dbReference>
<dbReference type="InterPro" id="IPR045090">
    <property type="entry name" value="Pept_M3A_M3B"/>
</dbReference>
<keyword evidence="1 6" id="KW-0645">Protease</keyword>
<dbReference type="NCBIfam" id="TIGR00181">
    <property type="entry name" value="pepF"/>
    <property type="match status" value="1"/>
</dbReference>
<evidence type="ECO:0000313" key="9">
    <source>
        <dbReference type="EMBL" id="AJQ27294.1"/>
    </source>
</evidence>
<dbReference type="CDD" id="cd09608">
    <property type="entry name" value="M3B_PepF"/>
    <property type="match status" value="1"/>
</dbReference>
<evidence type="ECO:0000259" key="7">
    <source>
        <dbReference type="Pfam" id="PF01432"/>
    </source>
</evidence>
<reference evidence="9 10" key="1">
    <citation type="journal article" date="2015" name="Genome Announc.">
        <title>Complete Genome Sequence of Pelosinus fermentans JBW45, a Member of a Remarkably Competitive Group of Negativicutes in the Firmicutes Phylum.</title>
        <authorList>
            <person name="De Leon K.B."/>
            <person name="Utturkar S.M."/>
            <person name="Camilleri L.B."/>
            <person name="Elias D.A."/>
            <person name="Arkin A.P."/>
            <person name="Fields M.W."/>
            <person name="Brown S.D."/>
            <person name="Wall J.D."/>
        </authorList>
    </citation>
    <scope>NUCLEOTIDE SEQUENCE [LARGE SCALE GENOMIC DNA]</scope>
    <source>
        <strain evidence="9 10">JBW45</strain>
    </source>
</reference>
<evidence type="ECO:0000256" key="5">
    <source>
        <dbReference type="ARBA" id="ARBA00023049"/>
    </source>
</evidence>
<reference evidence="10" key="2">
    <citation type="submission" date="2015-02" db="EMBL/GenBank/DDBJ databases">
        <title>Complete Genome Sequence of Pelosinus fermentans JBW45.</title>
        <authorList>
            <person name="De Leon K.B."/>
            <person name="Utturkar S.M."/>
            <person name="Camilleri L.B."/>
            <person name="Arkin A.P."/>
            <person name="Fields M.W."/>
            <person name="Brown S.D."/>
            <person name="Wall J.D."/>
        </authorList>
    </citation>
    <scope>NUCLEOTIDE SEQUENCE [LARGE SCALE GENOMIC DNA]</scope>
    <source>
        <strain evidence="10">JBW45</strain>
    </source>
</reference>
<sequence>MFKMLRVLPLSLTRIKYSNTSGGAATGETSHVPPRSEIPDQYKWHLEDIYANDELWQQDFNTLKSSLKEITQYAGTLKNSSQDLLACLKERDELGIISGRLYAFARMHKDENTSDTKYQGMTGKLESLLAEAGAATAFIEPEILALPDETLTTFRQQEEGLKEYSFYFDNLARQKEHVLSPKEEAILSRVSDITQASENTFNMLAHADMEFPQTIDEQGQMVQLSEGRYSLFIRSSDRNVRQQAFTNLFTTYNRYRNTFASTLSGNVKQNVFYAKTRNYASTLDSALKGDNVPTEVYDNLIATVRKNLAPLHRYVALKKKFLQLTDIHMYDLYTPLVKEVNFPFPYEEGLKLVCTAIKPLGSEYAQILDKGLTSGWIDVYENKGKQTGAYSWGNYGTHPFVLLNYNNRYDDVSTLAHEMGHAIHSYYSQENQPYATSSYTIFCAEVASTTNEILLLHHMLNTTTDKNIKLYLINQYLEQVRATVYRQTMFAEFEKMIYEISEEGETLTADNLDTLWHDLNVAYYGSDIVVDKELDIEWARIPHFYSEFYVYQYVTGYSAATTLADKILKEGQPAQEKYINFLKSGGSDYSLNILKQAGVDMSSPKPIEITLNNFSTMLDQMEKLLTQ</sequence>
<evidence type="ECO:0000259" key="8">
    <source>
        <dbReference type="Pfam" id="PF08439"/>
    </source>
</evidence>
<dbReference type="InterPro" id="IPR013647">
    <property type="entry name" value="OligopepF_N_dom"/>
</dbReference>
<evidence type="ECO:0000256" key="2">
    <source>
        <dbReference type="ARBA" id="ARBA00022723"/>
    </source>
</evidence>
<proteinExistence type="inferred from homology"/>
<keyword evidence="3 6" id="KW-0378">Hydrolase</keyword>
<comment type="function">
    <text evidence="6">Has oligopeptidase activity and degrades a variety of small bioactive peptides.</text>
</comment>
<dbReference type="InterPro" id="IPR042088">
    <property type="entry name" value="OligoPept_F_C"/>
</dbReference>
<dbReference type="Gene3D" id="1.20.140.70">
    <property type="entry name" value="Oligopeptidase f, N-terminal domain"/>
    <property type="match status" value="1"/>
</dbReference>
<keyword evidence="5 6" id="KW-0482">Metalloprotease</keyword>
<feature type="domain" description="Oligopeptidase F N-terminal" evidence="8">
    <location>
        <begin position="142"/>
        <end position="211"/>
    </location>
</feature>
<accession>I8TYY5</accession>
<evidence type="ECO:0000256" key="6">
    <source>
        <dbReference type="RuleBase" id="RU368091"/>
    </source>
</evidence>
<comment type="similarity">
    <text evidence="6">Belongs to the peptidase M3B family.</text>
</comment>
<dbReference type="RefSeq" id="WP_007954258.1">
    <property type="nucleotide sequence ID" value="NZ_CP010978.1"/>
</dbReference>
<organism evidence="9 10">
    <name type="scientific">Pelosinus fermentans JBW45</name>
    <dbReference type="NCBI Taxonomy" id="1192197"/>
    <lineage>
        <taxon>Bacteria</taxon>
        <taxon>Bacillati</taxon>
        <taxon>Bacillota</taxon>
        <taxon>Negativicutes</taxon>
        <taxon>Selenomonadales</taxon>
        <taxon>Sporomusaceae</taxon>
        <taxon>Pelosinus</taxon>
    </lineage>
</organism>
<dbReference type="OrthoDB" id="9766487at2"/>
<keyword evidence="2 6" id="KW-0479">Metal-binding</keyword>
<dbReference type="GO" id="GO:0004222">
    <property type="term" value="F:metalloendopeptidase activity"/>
    <property type="evidence" value="ECO:0007669"/>
    <property type="project" value="UniProtKB-UniRule"/>
</dbReference>
<name>I8TYY5_9FIRM</name>
<feature type="domain" description="Peptidase M3A/M3B catalytic" evidence="7">
    <location>
        <begin position="233"/>
        <end position="611"/>
    </location>
</feature>
<dbReference type="EMBL" id="CP010978">
    <property type="protein sequence ID" value="AJQ27294.1"/>
    <property type="molecule type" value="Genomic_DNA"/>
</dbReference>
<evidence type="ECO:0000256" key="3">
    <source>
        <dbReference type="ARBA" id="ARBA00022801"/>
    </source>
</evidence>
<dbReference type="Pfam" id="PF01432">
    <property type="entry name" value="Peptidase_M3"/>
    <property type="match status" value="1"/>
</dbReference>
<dbReference type="Pfam" id="PF08439">
    <property type="entry name" value="Peptidase_M3_N"/>
    <property type="match status" value="1"/>
</dbReference>
<evidence type="ECO:0000256" key="1">
    <source>
        <dbReference type="ARBA" id="ARBA00022670"/>
    </source>
</evidence>
<dbReference type="KEGG" id="pft:JBW_01944"/>
<dbReference type="Gene3D" id="1.10.287.830">
    <property type="entry name" value="putative peptidase helix hairpin domain like"/>
    <property type="match status" value="1"/>
</dbReference>
<dbReference type="InterPro" id="IPR001567">
    <property type="entry name" value="Pept_M3A_M3B_dom"/>
</dbReference>
<dbReference type="Gene3D" id="1.10.1370.20">
    <property type="entry name" value="Oligoendopeptidase f, C-terminal domain"/>
    <property type="match status" value="1"/>
</dbReference>
<dbReference type="GO" id="GO:0006508">
    <property type="term" value="P:proteolysis"/>
    <property type="evidence" value="ECO:0007669"/>
    <property type="project" value="UniProtKB-KW"/>
</dbReference>
<gene>
    <name evidence="9" type="ORF">JBW_01944</name>
</gene>
<protein>
    <recommendedName>
        <fullName evidence="6">Oligopeptidase F</fullName>
        <ecNumber evidence="6">3.4.24.-</ecNumber>
    </recommendedName>
</protein>
<dbReference type="GO" id="GO:0006518">
    <property type="term" value="P:peptide metabolic process"/>
    <property type="evidence" value="ECO:0007669"/>
    <property type="project" value="TreeGrafter"/>
</dbReference>
<dbReference type="PANTHER" id="PTHR11804:SF84">
    <property type="entry name" value="SACCHAROLYSIN"/>
    <property type="match status" value="1"/>
</dbReference>
<evidence type="ECO:0000313" key="10">
    <source>
        <dbReference type="Proteomes" id="UP000005361"/>
    </source>
</evidence>
<dbReference type="Proteomes" id="UP000005361">
    <property type="component" value="Chromosome"/>
</dbReference>
<dbReference type="SUPFAM" id="SSF55486">
    <property type="entry name" value="Metalloproteases ('zincins'), catalytic domain"/>
    <property type="match status" value="1"/>
</dbReference>
<dbReference type="InterPro" id="IPR004438">
    <property type="entry name" value="Peptidase_M3B"/>
</dbReference>
<dbReference type="EC" id="3.4.24.-" evidence="6"/>
<dbReference type="GO" id="GO:0046872">
    <property type="term" value="F:metal ion binding"/>
    <property type="evidence" value="ECO:0007669"/>
    <property type="project" value="UniProtKB-UniRule"/>
</dbReference>
<evidence type="ECO:0000256" key="4">
    <source>
        <dbReference type="ARBA" id="ARBA00022833"/>
    </source>
</evidence>
<dbReference type="HOGENOM" id="CLU_021290_2_0_9"/>
<dbReference type="AlphaFoldDB" id="I8TYY5"/>
<dbReference type="STRING" id="1192197.JBW_01944"/>
<keyword evidence="4 6" id="KW-0862">Zinc</keyword>
<comment type="cofactor">
    <cofactor evidence="6">
        <name>Zn(2+)</name>
        <dbReference type="ChEBI" id="CHEBI:29105"/>
    </cofactor>
    <text evidence="6">Binds 1 zinc ion.</text>
</comment>